<dbReference type="Pfam" id="PF23871">
    <property type="entry name" value="DUF7226"/>
    <property type="match status" value="1"/>
</dbReference>
<dbReference type="AlphaFoldDB" id="A0A0R2B5B8"/>
<reference evidence="3 4" key="1">
    <citation type="journal article" date="2015" name="Genome Announc.">
        <title>Expanding the biotechnology potential of lactobacilli through comparative genomics of 213 strains and associated genera.</title>
        <authorList>
            <person name="Sun Z."/>
            <person name="Harris H.M."/>
            <person name="McCann A."/>
            <person name="Guo C."/>
            <person name="Argimon S."/>
            <person name="Zhang W."/>
            <person name="Yang X."/>
            <person name="Jeffery I.B."/>
            <person name="Cooney J.C."/>
            <person name="Kagawa T.F."/>
            <person name="Liu W."/>
            <person name="Song Y."/>
            <person name="Salvetti E."/>
            <person name="Wrobel A."/>
            <person name="Rasinkangas P."/>
            <person name="Parkhill J."/>
            <person name="Rea M.C."/>
            <person name="O'Sullivan O."/>
            <person name="Ritari J."/>
            <person name="Douillard F.P."/>
            <person name="Paul Ross R."/>
            <person name="Yang R."/>
            <person name="Briner A.E."/>
            <person name="Felis G.E."/>
            <person name="de Vos W.M."/>
            <person name="Barrangou R."/>
            <person name="Klaenhammer T.R."/>
            <person name="Caufield P.W."/>
            <person name="Cui Y."/>
            <person name="Zhang H."/>
            <person name="O'Toole P.W."/>
        </authorList>
    </citation>
    <scope>NUCLEOTIDE SEQUENCE [LARGE SCALE GENOMIC DNA]</scope>
    <source>
        <strain evidence="3 4">DSM 23927</strain>
    </source>
</reference>
<dbReference type="InterPro" id="IPR055650">
    <property type="entry name" value="DUF7226"/>
</dbReference>
<feature type="domain" description="DUF6997" evidence="1">
    <location>
        <begin position="12"/>
        <end position="189"/>
    </location>
</feature>
<comment type="caution">
    <text evidence="3">The sequence shown here is derived from an EMBL/GenBank/DDBJ whole genome shotgun (WGS) entry which is preliminary data.</text>
</comment>
<accession>A0A0R2B5B8</accession>
<dbReference type="InterPro" id="IPR054266">
    <property type="entry name" value="DUF6997"/>
</dbReference>
<evidence type="ECO:0000259" key="1">
    <source>
        <dbReference type="Pfam" id="PF22518"/>
    </source>
</evidence>
<dbReference type="Pfam" id="PF22518">
    <property type="entry name" value="DUF6997"/>
    <property type="match status" value="1"/>
</dbReference>
<sequence length="381" mass="43247">MPIGHDHYKISDFKMYQELKYESGEIYKRYFPDWIVGIDPTKLTSEPTAQAVADVTGMLKIVMGVDDPPISTLSGKKGTGTLDFDIETFGGPFKSVEIDGWQSEIDGLYETEDTALILESKMKAPKDFNVRQIYIPTLIYQQMLKERNVHKRILAAYFIYSNDTFIFNLYEFKDLTMYNSLELKHQFRFRLSEGEVFSMPELSDLTAKTQPIGEPANDADPIPFPQANNVYVMSDLIESLQAPKVVLNVDGQEETFTSGTTEAFVAQNKYSPRQAGYYYNVLRYFGFADKDATGIFKTTSLGTEYAKATGSKRTELMAAGLLRSAVFNSLIELQLKQTEPLTDEDIIQVMKDQRLQISESTMKRRSSTVRALIGYLFDNLD</sequence>
<dbReference type="PATRIC" id="fig|1423727.3.peg.1567"/>
<protein>
    <submittedName>
        <fullName evidence="3">Uncharacterized protein</fullName>
    </submittedName>
</protein>
<dbReference type="EMBL" id="AYZQ01000004">
    <property type="protein sequence ID" value="KRM71433.1"/>
    <property type="molecule type" value="Genomic_DNA"/>
</dbReference>
<dbReference type="Proteomes" id="UP000051672">
    <property type="component" value="Unassembled WGS sequence"/>
</dbReference>
<name>A0A0R2B5B8_9LACO</name>
<evidence type="ECO:0000313" key="4">
    <source>
        <dbReference type="Proteomes" id="UP000051672"/>
    </source>
</evidence>
<keyword evidence="4" id="KW-1185">Reference proteome</keyword>
<evidence type="ECO:0000313" key="3">
    <source>
        <dbReference type="EMBL" id="KRM71433.1"/>
    </source>
</evidence>
<gene>
    <name evidence="3" type="ORF">FC34_GL001545</name>
</gene>
<feature type="domain" description="DUF7226" evidence="2">
    <location>
        <begin position="262"/>
        <end position="378"/>
    </location>
</feature>
<evidence type="ECO:0000259" key="2">
    <source>
        <dbReference type="Pfam" id="PF23871"/>
    </source>
</evidence>
<organism evidence="3 4">
    <name type="scientific">Lacticaseibacillus brantae DSM 23927</name>
    <dbReference type="NCBI Taxonomy" id="1423727"/>
    <lineage>
        <taxon>Bacteria</taxon>
        <taxon>Bacillati</taxon>
        <taxon>Bacillota</taxon>
        <taxon>Bacilli</taxon>
        <taxon>Lactobacillales</taxon>
        <taxon>Lactobacillaceae</taxon>
        <taxon>Lacticaseibacillus</taxon>
    </lineage>
</organism>
<proteinExistence type="predicted"/>